<dbReference type="InterPro" id="IPR058680">
    <property type="entry name" value="NBD_SMAX1-like"/>
</dbReference>
<dbReference type="Proteomes" id="UP000012960">
    <property type="component" value="Unplaced"/>
</dbReference>
<evidence type="ECO:0000256" key="2">
    <source>
        <dbReference type="ARBA" id="ARBA00022737"/>
    </source>
</evidence>
<evidence type="ECO:0000259" key="5">
    <source>
        <dbReference type="PROSITE" id="PS51903"/>
    </source>
</evidence>
<dbReference type="InterPro" id="IPR004176">
    <property type="entry name" value="Clp_R_N"/>
</dbReference>
<dbReference type="GO" id="GO:0044183">
    <property type="term" value="F:protein folding chaperone"/>
    <property type="evidence" value="ECO:0000318"/>
    <property type="project" value="GO_Central"/>
</dbReference>
<dbReference type="Gene3D" id="3.40.50.300">
    <property type="entry name" value="P-loop containing nucleotide triphosphate hydrolases"/>
    <property type="match status" value="2"/>
</dbReference>
<dbReference type="Gramene" id="Ma08_t30850.2">
    <property type="protein sequence ID" value="Ma08_p30850.2"/>
    <property type="gene ID" value="Ma08_g30850"/>
</dbReference>
<evidence type="ECO:0000313" key="7">
    <source>
        <dbReference type="EnsemblPlants" id="Ma08_p30850.2"/>
    </source>
</evidence>
<dbReference type="SUPFAM" id="SSF52540">
    <property type="entry name" value="P-loop containing nucleoside triphosphate hydrolases"/>
    <property type="match status" value="1"/>
</dbReference>
<evidence type="ECO:0000256" key="1">
    <source>
        <dbReference type="ARBA" id="ARBA00008675"/>
    </source>
</evidence>
<dbReference type="InterPro" id="IPR036628">
    <property type="entry name" value="Clp_N_dom_sf"/>
</dbReference>
<dbReference type="EnsemblPlants" id="Ma08_t30850.2">
    <property type="protein sequence ID" value="Ma08_p30850.2"/>
    <property type="gene ID" value="Ma08_g30850"/>
</dbReference>
<dbReference type="PANTHER" id="PTHR43572:SF31">
    <property type="entry name" value="PROTEIN SMAX1-LIKE 3"/>
    <property type="match status" value="1"/>
</dbReference>
<feature type="region of interest" description="Disordered" evidence="4">
    <location>
        <begin position="175"/>
        <end position="194"/>
    </location>
</feature>
<feature type="domain" description="Clp R" evidence="5">
    <location>
        <begin position="8"/>
        <end position="173"/>
    </location>
</feature>
<evidence type="ECO:0000256" key="4">
    <source>
        <dbReference type="SAM" id="MobiDB-lite"/>
    </source>
</evidence>
<dbReference type="EMBL" id="HG996472">
    <property type="protein sequence ID" value="CAG1833245.1"/>
    <property type="molecule type" value="Genomic_DNA"/>
</dbReference>
<protein>
    <submittedName>
        <fullName evidence="6">(wild Malaysian banana) hypothetical protein</fullName>
    </submittedName>
</protein>
<keyword evidence="8" id="KW-1185">Reference proteome</keyword>
<reference evidence="7" key="2">
    <citation type="submission" date="2021-05" db="UniProtKB">
        <authorList>
            <consortium name="EnsemblPlants"/>
        </authorList>
    </citation>
    <scope>IDENTIFICATION</scope>
    <source>
        <strain evidence="7">subsp. malaccensis</strain>
    </source>
</reference>
<organism evidence="7 8">
    <name type="scientific">Musa acuminata subsp. malaccensis</name>
    <name type="common">Wild banana</name>
    <name type="synonym">Musa malaccensis</name>
    <dbReference type="NCBI Taxonomy" id="214687"/>
    <lineage>
        <taxon>Eukaryota</taxon>
        <taxon>Viridiplantae</taxon>
        <taxon>Streptophyta</taxon>
        <taxon>Embryophyta</taxon>
        <taxon>Tracheophyta</taxon>
        <taxon>Spermatophyta</taxon>
        <taxon>Magnoliopsida</taxon>
        <taxon>Liliopsida</taxon>
        <taxon>Zingiberales</taxon>
        <taxon>Musaceae</taxon>
        <taxon>Musa</taxon>
    </lineage>
</organism>
<dbReference type="InParanoid" id="A0A804KCQ0"/>
<evidence type="ECO:0000313" key="6">
    <source>
        <dbReference type="EMBL" id="CAG1833245.1"/>
    </source>
</evidence>
<evidence type="ECO:0000256" key="3">
    <source>
        <dbReference type="PROSITE-ProRule" id="PRU01251"/>
    </source>
</evidence>
<proteinExistence type="inferred from homology"/>
<dbReference type="SUPFAM" id="SSF81923">
    <property type="entry name" value="Double Clp-N motif"/>
    <property type="match status" value="1"/>
</dbReference>
<gene>
    <name evidence="6" type="ORF">GSMUA_91650.1</name>
</gene>
<dbReference type="Pfam" id="PF23569">
    <property type="entry name" value="NBD_SMAX1"/>
    <property type="match status" value="1"/>
</dbReference>
<dbReference type="PANTHER" id="PTHR43572">
    <property type="entry name" value="CHAPERONE PROTEIN CLPD, CHLOROPLASTIC"/>
    <property type="match status" value="1"/>
</dbReference>
<accession>A0A804KCQ0</accession>
<reference evidence="6" key="1">
    <citation type="submission" date="2021-03" db="EMBL/GenBank/DDBJ databases">
        <authorList>
            <consortium name="Genoscope - CEA"/>
            <person name="William W."/>
        </authorList>
    </citation>
    <scope>NUCLEOTIDE SEQUENCE</scope>
    <source>
        <strain evidence="6">Doubled-haploid Pahang</strain>
    </source>
</reference>
<dbReference type="GO" id="GO:0005634">
    <property type="term" value="C:nucleus"/>
    <property type="evidence" value="ECO:0000318"/>
    <property type="project" value="GO_Central"/>
</dbReference>
<name>A0A804KCQ0_MUSAM</name>
<dbReference type="PROSITE" id="PS51903">
    <property type="entry name" value="CLP_R"/>
    <property type="match status" value="1"/>
</dbReference>
<feature type="region of interest" description="Disordered" evidence="4">
    <location>
        <begin position="561"/>
        <end position="589"/>
    </location>
</feature>
<keyword evidence="2 3" id="KW-0677">Repeat</keyword>
<dbReference type="InterPro" id="IPR027417">
    <property type="entry name" value="P-loop_NTPase"/>
</dbReference>
<comment type="similarity">
    <text evidence="1">Belongs to the ClpA/ClpB family.</text>
</comment>
<sequence>MRAGGCTVHQGLTPEAATVVKQSINLARRRGHAQVTPLHVANTMLSSSTGLLRAACLRCHSHPLQCKALELCFNVALNRMPASTLSAPVLGLPLAHHPPSLSNALVAAFKRAQAHQRRGCIDTQQQPLLAVKIELEQLIISILDDPSVSRVMREAGFSSTQVKSNVEQAVSMDICASTPPNRSPSKPKDASGPFTIPRAITTKPLVQVKNEDVVSVVETLATRRKRSLVIVGECLATTEAVVGGVMDRVNKGEVPEVLRNVQFIPLPLFSFIHMPLQEVNQKVGELRCLVKSCGAERGAILYLKDLNWAAEYRASGEKGRNIYCPLEHAILEIRNMFCEGENSGGRLWLMGSATYQTYIRCRVGNPSLETLWGLRPHTIPTGSLGLSLNCDSDLSQMPIKISGGSQFLTKTEHEIGSHPSCCADSAINFETDARSANRTCYGSYASISSSLPSWLRRYKEEKRGAISDDQIYLQGSLQLKDVFRKCNSISTSAHKTHNHPSEITFNFSSVSPSSSSISSYDHGCPSLHPHQHQQQACLQSLEAKHQRSEQNLWITEVADECPEHKSRSSGPEHAGQTRSNPNSATTSGTMEMEYVSRFKELTAENINTICDALERRVTRKKDLIPEIASTILRCRSGLITRKEKPNSSSEKKEDTWLFFQGGDTEGKERIARELAGIVFASYADFITIGLSNFSSTPSDSTDDVRNKRSREQVGNSYLESLFEAIRENPHRVIVMEDIEQADYHARAGIKTSMERGKIQSSSGEEVRLCDAIIILSCESFDSRSRACSPPVKHKADTEDEKEEACRLDLNLCAEDEEDLHDHFSDDMGLLESVDGAFFFELPEEL</sequence>
<evidence type="ECO:0000313" key="8">
    <source>
        <dbReference type="Proteomes" id="UP000012960"/>
    </source>
</evidence>
<dbReference type="InterPro" id="IPR051650">
    <property type="entry name" value="SL_signaling_regulator"/>
</dbReference>
<dbReference type="FunCoup" id="A0A804KCQ0">
    <property type="interactions" value="2654"/>
</dbReference>
<dbReference type="AlphaFoldDB" id="A0A804KCQ0"/>
<dbReference type="OMA" id="ISPNCVS"/>
<feature type="compositionally biased region" description="Polar residues" evidence="4">
    <location>
        <begin position="576"/>
        <end position="589"/>
    </location>
</feature>
<dbReference type="Gene3D" id="1.10.1780.10">
    <property type="entry name" value="Clp, N-terminal domain"/>
    <property type="match status" value="1"/>
</dbReference>